<name>A0A446CYF5_9BURK</name>
<dbReference type="Proteomes" id="UP000289465">
    <property type="component" value="Unassembled WGS sequence"/>
</dbReference>
<dbReference type="OrthoDB" id="9805228at2"/>
<evidence type="ECO:0000259" key="2">
    <source>
        <dbReference type="Pfam" id="PF08327"/>
    </source>
</evidence>
<dbReference type="RefSeq" id="WP_129245488.1">
    <property type="nucleotide sequence ID" value="NZ_UFQC01000042.1"/>
</dbReference>
<evidence type="ECO:0000313" key="4">
    <source>
        <dbReference type="Proteomes" id="UP000289465"/>
    </source>
</evidence>
<protein>
    <recommendedName>
        <fullName evidence="2">Activator of Hsp90 ATPase homologue 1/2-like C-terminal domain-containing protein</fullName>
    </recommendedName>
</protein>
<reference evidence="3 4" key="1">
    <citation type="submission" date="2018-07" db="EMBL/GenBank/DDBJ databases">
        <authorList>
            <person name="Peeters C."/>
        </authorList>
    </citation>
    <scope>NUCLEOTIDE SEQUENCE [LARGE SCALE GENOMIC DNA]</scope>
    <source>
        <strain evidence="3 4">LMG 30378</strain>
    </source>
</reference>
<evidence type="ECO:0000256" key="1">
    <source>
        <dbReference type="ARBA" id="ARBA00006817"/>
    </source>
</evidence>
<dbReference type="CDD" id="cd08900">
    <property type="entry name" value="SRPBCC_CalC_Aha1-like_7"/>
    <property type="match status" value="1"/>
</dbReference>
<dbReference type="InterPro" id="IPR023393">
    <property type="entry name" value="START-like_dom_sf"/>
</dbReference>
<feature type="domain" description="Activator of Hsp90 ATPase homologue 1/2-like C-terminal" evidence="2">
    <location>
        <begin position="19"/>
        <end position="148"/>
    </location>
</feature>
<dbReference type="Pfam" id="PF08327">
    <property type="entry name" value="AHSA1"/>
    <property type="match status" value="1"/>
</dbReference>
<dbReference type="EMBL" id="UFQC01000042">
    <property type="protein sequence ID" value="SSW72835.1"/>
    <property type="molecule type" value="Genomic_DNA"/>
</dbReference>
<dbReference type="AlphaFoldDB" id="A0A446CYF5"/>
<accession>A0A446CYF5</accession>
<gene>
    <name evidence="3" type="ORF">AVE30378_05368</name>
</gene>
<comment type="similarity">
    <text evidence="1">Belongs to the AHA1 family.</text>
</comment>
<dbReference type="Gene3D" id="3.30.530.20">
    <property type="match status" value="1"/>
</dbReference>
<dbReference type="InterPro" id="IPR013538">
    <property type="entry name" value="ASHA1/2-like_C"/>
</dbReference>
<organism evidence="3 4">
    <name type="scientific">Achromobacter veterisilvae</name>
    <dbReference type="NCBI Taxonomy" id="2069367"/>
    <lineage>
        <taxon>Bacteria</taxon>
        <taxon>Pseudomonadati</taxon>
        <taxon>Pseudomonadota</taxon>
        <taxon>Betaproteobacteria</taxon>
        <taxon>Burkholderiales</taxon>
        <taxon>Alcaligenaceae</taxon>
        <taxon>Achromobacter</taxon>
    </lineage>
</organism>
<dbReference type="SUPFAM" id="SSF55961">
    <property type="entry name" value="Bet v1-like"/>
    <property type="match status" value="1"/>
</dbReference>
<evidence type="ECO:0000313" key="3">
    <source>
        <dbReference type="EMBL" id="SSW72835.1"/>
    </source>
</evidence>
<sequence>MTAPAIEHATFVIERELPASPQDAFRFWSEPRLKQRWTGCHPDWTVLEEHFDFRADGTESKRWRTPDGAEQTYRAAYLDVVPGRRIIYAYEMGFGGQRISASLVTVEFVAAGAGTLMRFTEQAALLDGSGAQGRRIGTEAGLDRLAELARAGVAELH</sequence>
<proteinExistence type="inferred from homology"/>